<dbReference type="PROSITE" id="PS50991">
    <property type="entry name" value="PYR_CT"/>
    <property type="match status" value="1"/>
</dbReference>
<dbReference type="NCBIfam" id="NF002991">
    <property type="entry name" value="PRK03739.1"/>
    <property type="match status" value="1"/>
</dbReference>
<dbReference type="InterPro" id="IPR000891">
    <property type="entry name" value="PYR_CT"/>
</dbReference>
<evidence type="ECO:0000256" key="5">
    <source>
        <dbReference type="ARBA" id="ARBA00022430"/>
    </source>
</evidence>
<comment type="catalytic activity">
    <reaction evidence="1 10">
        <text>3-methyl-2-oxobutanoate + acetyl-CoA + H2O = (2S)-2-isopropylmalate + CoA + H(+)</text>
        <dbReference type="Rhea" id="RHEA:21524"/>
        <dbReference type="ChEBI" id="CHEBI:1178"/>
        <dbReference type="ChEBI" id="CHEBI:11851"/>
        <dbReference type="ChEBI" id="CHEBI:15377"/>
        <dbReference type="ChEBI" id="CHEBI:15378"/>
        <dbReference type="ChEBI" id="CHEBI:57287"/>
        <dbReference type="ChEBI" id="CHEBI:57288"/>
        <dbReference type="EC" id="2.3.3.13"/>
    </reaction>
</comment>
<feature type="domain" description="Pyruvate carboxyltransferase" evidence="11">
    <location>
        <begin position="31"/>
        <end position="305"/>
    </location>
</feature>
<dbReference type="EC" id="2.3.3.13" evidence="4 10"/>
<feature type="binding site" evidence="10">
    <location>
        <position position="40"/>
    </location>
    <ligand>
        <name>Mg(2+)</name>
        <dbReference type="ChEBI" id="CHEBI:18420"/>
    </ligand>
</feature>
<keyword evidence="6 10" id="KW-0028">Amino-acid biosynthesis</keyword>
<dbReference type="InterPro" id="IPR054692">
    <property type="entry name" value="LeuA-like_post-cat"/>
</dbReference>
<dbReference type="PROSITE" id="PS00815">
    <property type="entry name" value="AIPM_HOMOCIT_SYNTH_1"/>
    <property type="match status" value="1"/>
</dbReference>
<dbReference type="Pfam" id="PF00682">
    <property type="entry name" value="HMGL-like"/>
    <property type="match status" value="1"/>
</dbReference>
<evidence type="ECO:0000259" key="11">
    <source>
        <dbReference type="PROSITE" id="PS50991"/>
    </source>
</evidence>
<dbReference type="PANTHER" id="PTHR46911:SF1">
    <property type="entry name" value="2-ISOPROPYLMALATE SYNTHASE"/>
    <property type="match status" value="1"/>
</dbReference>
<dbReference type="AlphaFoldDB" id="A0A1A7R7S7"/>
<evidence type="ECO:0000256" key="8">
    <source>
        <dbReference type="ARBA" id="ARBA00022723"/>
    </source>
</evidence>
<dbReference type="InterPro" id="IPR013785">
    <property type="entry name" value="Aldolase_TIM"/>
</dbReference>
<organism evidence="12 13">
    <name type="scientific">Acinetobacter gandensis</name>
    <dbReference type="NCBI Taxonomy" id="1443941"/>
    <lineage>
        <taxon>Bacteria</taxon>
        <taxon>Pseudomonadati</taxon>
        <taxon>Pseudomonadota</taxon>
        <taxon>Gammaproteobacteria</taxon>
        <taxon>Moraxellales</taxon>
        <taxon>Moraxellaceae</taxon>
        <taxon>Acinetobacter</taxon>
    </lineage>
</organism>
<comment type="pathway">
    <text evidence="2 10">Amino-acid biosynthesis; L-leucine biosynthesis; L-leucine from 3-methyl-2-oxobutanoate: step 1/4.</text>
</comment>
<dbReference type="SUPFAM" id="SSF110921">
    <property type="entry name" value="2-isopropylmalate synthase LeuA, allosteric (dimerisation) domain"/>
    <property type="match status" value="1"/>
</dbReference>
<comment type="subunit">
    <text evidence="10">Homodimer.</text>
</comment>
<dbReference type="RefSeq" id="WP_067765715.1">
    <property type="nucleotide sequence ID" value="NZ_LZDS01000026.1"/>
</dbReference>
<sequence length="565" mass="63937">MLSHPQNKYRPFEFLDFSERTWPSQKITTAPVWCSTDLRDGNQALANPMDHHRKLKFFQLLVECGLKQIEVAFPAASETDFNFVRYLIENNQIPNDVCIQVMTQARSDLIERTFESLTGVKQAIVHVYNATAEVFRRIVFQKTKQEVIELALASTKQVKSLCEQYPETKWTYEYSPETFCFTEIEFALEICEAVAQVWDPSPENPMIINLPTTVEVSTPNIFADQIEYFCKHFSRRNQVCISVHPHNDRGTGVATAELALLAGADRVEGCLFGNGERTGNVDLVNIALNMYTQGVSPELDFSDIKKVAEIVKECNELPIHPRHPYVGELVFTAFSGSHQDAIKKGFQARSTQYHSFWEVPYLPIDPVDLGCSYEAVIRVNSQSGKSGAAWILQQNHGIDLPPNLQKDFSQIVQKLTDNNQKELSHAEIWTVFREEYGISVEGCDFKLVNYQSSKKDDIYEVKISIELKDEIINLVGCGNGLLSASVNALNMKWPCKITIAEYSEHTLGKQSSSRSISYIRCIDSRGHAYWGIAIDTDIATASIQALLNAFSKSYKFNYLESLQLT</sequence>
<keyword evidence="5 10" id="KW-0432">Leucine biosynthesis</keyword>
<dbReference type="Gene3D" id="3.30.160.270">
    <property type="match status" value="1"/>
</dbReference>
<comment type="cofactor">
    <cofactor evidence="10">
        <name>Mg(2+)</name>
        <dbReference type="ChEBI" id="CHEBI:18420"/>
    </cofactor>
</comment>
<dbReference type="GO" id="GO:0003852">
    <property type="term" value="F:2-isopropylmalate synthase activity"/>
    <property type="evidence" value="ECO:0007669"/>
    <property type="project" value="UniProtKB-UniRule"/>
</dbReference>
<dbReference type="InterPro" id="IPR039371">
    <property type="entry name" value="LeuA_N_DRE-TIM"/>
</dbReference>
<keyword evidence="13" id="KW-1185">Reference proteome</keyword>
<evidence type="ECO:0000256" key="10">
    <source>
        <dbReference type="HAMAP-Rule" id="MF_00572"/>
    </source>
</evidence>
<dbReference type="GO" id="GO:0003985">
    <property type="term" value="F:acetyl-CoA C-acetyltransferase activity"/>
    <property type="evidence" value="ECO:0007669"/>
    <property type="project" value="UniProtKB-UniRule"/>
</dbReference>
<comment type="subcellular location">
    <subcellularLocation>
        <location evidence="10">Cytoplasm</location>
    </subcellularLocation>
</comment>
<accession>A0A1A7R7S7</accession>
<keyword evidence="7 10" id="KW-0808">Transferase</keyword>
<proteinExistence type="inferred from homology"/>
<dbReference type="InterPro" id="IPR013709">
    <property type="entry name" value="2-isopropylmalate_synth_dimer"/>
</dbReference>
<evidence type="ECO:0000256" key="1">
    <source>
        <dbReference type="ARBA" id="ARBA00000064"/>
    </source>
</evidence>
<keyword evidence="8 10" id="KW-0479">Metal-binding</keyword>
<comment type="similarity">
    <text evidence="3 10">Belongs to the alpha-IPM synthase/homocitrate synthase family. LeuA type 2 subfamily.</text>
</comment>
<evidence type="ECO:0000313" key="12">
    <source>
        <dbReference type="EMBL" id="OBX28310.1"/>
    </source>
</evidence>
<dbReference type="CDD" id="cd07942">
    <property type="entry name" value="DRE_TIM_LeuA"/>
    <property type="match status" value="1"/>
</dbReference>
<dbReference type="SUPFAM" id="SSF51569">
    <property type="entry name" value="Aldolase"/>
    <property type="match status" value="1"/>
</dbReference>
<evidence type="ECO:0000256" key="6">
    <source>
        <dbReference type="ARBA" id="ARBA00022605"/>
    </source>
</evidence>
<feature type="region of interest" description="Regulatory domain" evidence="10">
    <location>
        <begin position="439"/>
        <end position="565"/>
    </location>
</feature>
<dbReference type="GO" id="GO:0005737">
    <property type="term" value="C:cytoplasm"/>
    <property type="evidence" value="ECO:0007669"/>
    <property type="project" value="UniProtKB-SubCell"/>
</dbReference>
<dbReference type="UniPathway" id="UPA00048">
    <property type="reaction ID" value="UER00070"/>
</dbReference>
<evidence type="ECO:0000256" key="2">
    <source>
        <dbReference type="ARBA" id="ARBA00004689"/>
    </source>
</evidence>
<dbReference type="Gene3D" id="3.20.20.70">
    <property type="entry name" value="Aldolase class I"/>
    <property type="match status" value="1"/>
</dbReference>
<dbReference type="InterPro" id="IPR036230">
    <property type="entry name" value="LeuA_allosteric_dom_sf"/>
</dbReference>
<evidence type="ECO:0000256" key="4">
    <source>
        <dbReference type="ARBA" id="ARBA00012973"/>
    </source>
</evidence>
<protein>
    <recommendedName>
        <fullName evidence="4 10">2-isopropylmalate synthase</fullName>
        <ecNumber evidence="4 10">2.3.3.13</ecNumber>
    </recommendedName>
    <alternativeName>
        <fullName evidence="10">Alpha-IPM synthase</fullName>
    </alternativeName>
    <alternativeName>
        <fullName evidence="10">Alpha-isopropylmalate synthase</fullName>
    </alternativeName>
</protein>
<feature type="binding site" evidence="10">
    <location>
        <position position="244"/>
    </location>
    <ligand>
        <name>Mg(2+)</name>
        <dbReference type="ChEBI" id="CHEBI:18420"/>
    </ligand>
</feature>
<dbReference type="PROSITE" id="PS00816">
    <property type="entry name" value="AIPM_HOMOCIT_SYNTH_2"/>
    <property type="match status" value="1"/>
</dbReference>
<evidence type="ECO:0000256" key="9">
    <source>
        <dbReference type="ARBA" id="ARBA00023304"/>
    </source>
</evidence>
<comment type="caution">
    <text evidence="12">The sequence shown here is derived from an EMBL/GenBank/DDBJ whole genome shotgun (WGS) entry which is preliminary data.</text>
</comment>
<keyword evidence="10" id="KW-0460">Magnesium</keyword>
<dbReference type="Pfam" id="PF22615">
    <property type="entry name" value="IPMS_D2"/>
    <property type="match status" value="1"/>
</dbReference>
<evidence type="ECO:0000256" key="3">
    <source>
        <dbReference type="ARBA" id="ARBA00009767"/>
    </source>
</evidence>
<name>A0A1A7R7S7_9GAMM</name>
<dbReference type="Pfam" id="PF08502">
    <property type="entry name" value="LeuA_dimer"/>
    <property type="match status" value="1"/>
</dbReference>
<dbReference type="NCBIfam" id="TIGR00970">
    <property type="entry name" value="leuA_yeast"/>
    <property type="match status" value="1"/>
</dbReference>
<comment type="function">
    <text evidence="10">Catalyzes the condensation of the acetyl group of acetyl-CoA with 3-methyl-2-oxobutanoate (2-ketoisovalerate) to form 3-carboxy-3-hydroxy-4-methylpentanoate (2-isopropylmalate).</text>
</comment>
<dbReference type="EMBL" id="LZDS01000026">
    <property type="protein sequence ID" value="OBX28310.1"/>
    <property type="molecule type" value="Genomic_DNA"/>
</dbReference>
<dbReference type="SMART" id="SM00917">
    <property type="entry name" value="LeuA_dimer"/>
    <property type="match status" value="1"/>
</dbReference>
<dbReference type="PANTHER" id="PTHR46911">
    <property type="match status" value="1"/>
</dbReference>
<feature type="binding site" evidence="10">
    <location>
        <position position="246"/>
    </location>
    <ligand>
        <name>Mg(2+)</name>
        <dbReference type="ChEBI" id="CHEBI:18420"/>
    </ligand>
</feature>
<dbReference type="Proteomes" id="UP000185753">
    <property type="component" value="Unassembled WGS sequence"/>
</dbReference>
<dbReference type="STRING" id="1443941.A9J31_07050"/>
<reference evidence="13" key="1">
    <citation type="submission" date="2016-06" db="EMBL/GenBank/DDBJ databases">
        <authorList>
            <person name="Radolfova-Krizova L."/>
            <person name="Nemec A."/>
        </authorList>
    </citation>
    <scope>NUCLEOTIDE SEQUENCE [LARGE SCALE GENOMIC DNA]</scope>
    <source>
        <strain evidence="13">ANC 4275</strain>
    </source>
</reference>
<dbReference type="GO" id="GO:0009098">
    <property type="term" value="P:L-leucine biosynthetic process"/>
    <property type="evidence" value="ECO:0007669"/>
    <property type="project" value="UniProtKB-UniRule"/>
</dbReference>
<dbReference type="HAMAP" id="MF_00572">
    <property type="entry name" value="LeuA_type2"/>
    <property type="match status" value="1"/>
</dbReference>
<gene>
    <name evidence="10" type="primary">leuA</name>
    <name evidence="12" type="ORF">A9J31_07050</name>
</gene>
<dbReference type="OrthoDB" id="9803573at2"/>
<keyword evidence="9 10" id="KW-0100">Branched-chain amino acid biosynthesis</keyword>
<dbReference type="SUPFAM" id="SSF89000">
    <property type="entry name" value="post-HMGL domain-like"/>
    <property type="match status" value="1"/>
</dbReference>
<evidence type="ECO:0000313" key="13">
    <source>
        <dbReference type="Proteomes" id="UP000185753"/>
    </source>
</evidence>
<dbReference type="InterPro" id="IPR005668">
    <property type="entry name" value="IPM_Synthase"/>
</dbReference>
<dbReference type="InterPro" id="IPR002034">
    <property type="entry name" value="AIPM/Hcit_synth_CS"/>
</dbReference>
<evidence type="ECO:0000256" key="7">
    <source>
        <dbReference type="ARBA" id="ARBA00022679"/>
    </source>
</evidence>
<feature type="binding site" evidence="10">
    <location>
        <position position="280"/>
    </location>
    <ligand>
        <name>Mg(2+)</name>
        <dbReference type="ChEBI" id="CHEBI:18420"/>
    </ligand>
</feature>
<keyword evidence="10" id="KW-0963">Cytoplasm</keyword>
<dbReference type="GO" id="GO:0000287">
    <property type="term" value="F:magnesium ion binding"/>
    <property type="evidence" value="ECO:0007669"/>
    <property type="project" value="UniProtKB-UniRule"/>
</dbReference>